<dbReference type="Pfam" id="PF00392">
    <property type="entry name" value="GntR"/>
    <property type="match status" value="1"/>
</dbReference>
<dbReference type="InterPro" id="IPR036390">
    <property type="entry name" value="WH_DNA-bd_sf"/>
</dbReference>
<dbReference type="InterPro" id="IPR008920">
    <property type="entry name" value="TF_FadR/GntR_C"/>
</dbReference>
<dbReference type="SMART" id="SM00895">
    <property type="entry name" value="FCD"/>
    <property type="match status" value="1"/>
</dbReference>
<keyword evidence="2" id="KW-0238">DNA-binding</keyword>
<dbReference type="EMBL" id="ADFP01000011">
    <property type="protein sequence ID" value="EFB91917.1"/>
    <property type="molecule type" value="Genomic_DNA"/>
</dbReference>
<dbReference type="SUPFAM" id="SSF48008">
    <property type="entry name" value="GntR ligand-binding domain-like"/>
    <property type="match status" value="1"/>
</dbReference>
<evidence type="ECO:0000256" key="3">
    <source>
        <dbReference type="ARBA" id="ARBA00023163"/>
    </source>
</evidence>
<dbReference type="PANTHER" id="PTHR43537">
    <property type="entry name" value="TRANSCRIPTIONAL REGULATOR, GNTR FAMILY"/>
    <property type="match status" value="1"/>
</dbReference>
<keyword evidence="6" id="KW-1185">Reference proteome</keyword>
<evidence type="ECO:0000256" key="2">
    <source>
        <dbReference type="ARBA" id="ARBA00023125"/>
    </source>
</evidence>
<proteinExistence type="predicted"/>
<keyword evidence="1" id="KW-0805">Transcription regulation</keyword>
<dbReference type="Gene3D" id="1.10.10.10">
    <property type="entry name" value="Winged helix-like DNA-binding domain superfamily/Winged helix DNA-binding domain"/>
    <property type="match status" value="1"/>
</dbReference>
<evidence type="ECO:0000256" key="1">
    <source>
        <dbReference type="ARBA" id="ARBA00023015"/>
    </source>
</evidence>
<dbReference type="Gene3D" id="1.20.120.530">
    <property type="entry name" value="GntR ligand-binding domain-like"/>
    <property type="match status" value="1"/>
</dbReference>
<dbReference type="InterPro" id="IPR000524">
    <property type="entry name" value="Tscrpt_reg_HTH_GntR"/>
</dbReference>
<evidence type="ECO:0000259" key="4">
    <source>
        <dbReference type="PROSITE" id="PS50949"/>
    </source>
</evidence>
<dbReference type="Proteomes" id="UP000006462">
    <property type="component" value="Unassembled WGS sequence"/>
</dbReference>
<dbReference type="InterPro" id="IPR011711">
    <property type="entry name" value="GntR_C"/>
</dbReference>
<organism evidence="5 6">
    <name type="scientific">Pyramidobacter piscolens W5455</name>
    <dbReference type="NCBI Taxonomy" id="352165"/>
    <lineage>
        <taxon>Bacteria</taxon>
        <taxon>Thermotogati</taxon>
        <taxon>Synergistota</taxon>
        <taxon>Synergistia</taxon>
        <taxon>Synergistales</taxon>
        <taxon>Dethiosulfovibrionaceae</taxon>
        <taxon>Pyramidobacter</taxon>
    </lineage>
</organism>
<dbReference type="SMART" id="SM00345">
    <property type="entry name" value="HTH_GNTR"/>
    <property type="match status" value="1"/>
</dbReference>
<name>A0ABM9ZY59_9BACT</name>
<reference evidence="5 6" key="1">
    <citation type="submission" date="2009-12" db="EMBL/GenBank/DDBJ databases">
        <authorList>
            <person name="Shrivastava S."/>
            <person name="Madupu R."/>
            <person name="Durkin A.S."/>
            <person name="Torralba M."/>
            <person name="Methe B."/>
            <person name="Sutton G.G."/>
            <person name="Strausberg R.L."/>
            <person name="Nelson K.E."/>
        </authorList>
    </citation>
    <scope>NUCLEOTIDE SEQUENCE [LARGE SCALE GENOMIC DNA]</scope>
    <source>
        <strain evidence="5 6">W5455</strain>
    </source>
</reference>
<dbReference type="InterPro" id="IPR036388">
    <property type="entry name" value="WH-like_DNA-bd_sf"/>
</dbReference>
<dbReference type="PRINTS" id="PR00035">
    <property type="entry name" value="HTHGNTR"/>
</dbReference>
<protein>
    <submittedName>
        <fullName evidence="5">Transcriptional regulator, GntR family</fullName>
    </submittedName>
</protein>
<comment type="caution">
    <text evidence="5">The sequence shown here is derived from an EMBL/GenBank/DDBJ whole genome shotgun (WGS) entry which is preliminary data.</text>
</comment>
<dbReference type="PANTHER" id="PTHR43537:SF43">
    <property type="entry name" value="GNTR-FAMILY TRANSCRIPTIONAL REGULATOR"/>
    <property type="match status" value="1"/>
</dbReference>
<dbReference type="CDD" id="cd07377">
    <property type="entry name" value="WHTH_GntR"/>
    <property type="match status" value="1"/>
</dbReference>
<accession>A0ABM9ZY59</accession>
<dbReference type="GeneID" id="90985151"/>
<dbReference type="Pfam" id="PF07729">
    <property type="entry name" value="FCD"/>
    <property type="match status" value="1"/>
</dbReference>
<dbReference type="RefSeq" id="WP_009163670.1">
    <property type="nucleotide sequence ID" value="NZ_ADFP01000011.1"/>
</dbReference>
<evidence type="ECO:0000313" key="5">
    <source>
        <dbReference type="EMBL" id="EFB91917.1"/>
    </source>
</evidence>
<dbReference type="PROSITE" id="PS50949">
    <property type="entry name" value="HTH_GNTR"/>
    <property type="match status" value="1"/>
</dbReference>
<dbReference type="SUPFAM" id="SSF46785">
    <property type="entry name" value="Winged helix' DNA-binding domain"/>
    <property type="match status" value="1"/>
</dbReference>
<sequence>MACLREFEKVIDYIIGEIREGRAVVGSEIPSERQISAELCISRNSVREGVRALENMGVVESRHGSGNYISGSISGSVKRALDVMLLLRKIDMKEISDYRKSTELAVFDLAFGNPDKNNQLRKISEILDDFMKQPLEERIRRDNEFHYALVKMADNQILSIVMSSISEVYSRWVRQVLESMPEKGMRQLHEAHTKLFESFIHNDKAAGIAAIDEHYFTISLMAGRIGKKDAGNGV</sequence>
<keyword evidence="3" id="KW-0804">Transcription</keyword>
<gene>
    <name evidence="5" type="ORF">HMPREF7215_1393</name>
</gene>
<feature type="domain" description="HTH gntR-type" evidence="4">
    <location>
        <begin position="4"/>
        <end position="72"/>
    </location>
</feature>
<evidence type="ECO:0000313" key="6">
    <source>
        <dbReference type="Proteomes" id="UP000006462"/>
    </source>
</evidence>